<evidence type="ECO:0000256" key="4">
    <source>
        <dbReference type="ARBA" id="ARBA00022685"/>
    </source>
</evidence>
<proteinExistence type="inferred from homology"/>
<dbReference type="PANTHER" id="PTHR37016:SF3">
    <property type="entry name" value="NEUTRAL PROTEASE 2-RELATED"/>
    <property type="match status" value="1"/>
</dbReference>
<reference evidence="14" key="1">
    <citation type="journal article" date="2021" name="Nat. Commun.">
        <title>Genetic determinants of endophytism in the Arabidopsis root mycobiome.</title>
        <authorList>
            <person name="Mesny F."/>
            <person name="Miyauchi S."/>
            <person name="Thiergart T."/>
            <person name="Pickel B."/>
            <person name="Atanasova L."/>
            <person name="Karlsson M."/>
            <person name="Huettel B."/>
            <person name="Barry K.W."/>
            <person name="Haridas S."/>
            <person name="Chen C."/>
            <person name="Bauer D."/>
            <person name="Andreopoulos W."/>
            <person name="Pangilinan J."/>
            <person name="LaButti K."/>
            <person name="Riley R."/>
            <person name="Lipzen A."/>
            <person name="Clum A."/>
            <person name="Drula E."/>
            <person name="Henrissat B."/>
            <person name="Kohler A."/>
            <person name="Grigoriev I.V."/>
            <person name="Martin F.M."/>
            <person name="Hacquard S."/>
        </authorList>
    </citation>
    <scope>NUCLEOTIDE SEQUENCE</scope>
    <source>
        <strain evidence="14">MPI-CAGE-CH-0243</strain>
    </source>
</reference>
<dbReference type="GO" id="GO:0004222">
    <property type="term" value="F:metalloendopeptidase activity"/>
    <property type="evidence" value="ECO:0007669"/>
    <property type="project" value="InterPro"/>
</dbReference>
<evidence type="ECO:0000256" key="13">
    <source>
        <dbReference type="RuleBase" id="RU361126"/>
    </source>
</evidence>
<evidence type="ECO:0000256" key="11">
    <source>
        <dbReference type="PIRSR" id="PIRSR601384-1"/>
    </source>
</evidence>
<dbReference type="GO" id="GO:0006508">
    <property type="term" value="P:proteolysis"/>
    <property type="evidence" value="ECO:0007669"/>
    <property type="project" value="UniProtKB-KW"/>
</dbReference>
<keyword evidence="5 12" id="KW-0479">Metal-binding</keyword>
<sequence length="353" mass="37254">MRGFSPISVAALAVFADATAINYRKRDTPLAISLTRTGNTEIRLSVTNQGDKTFNLLTKGTFLDEINPVEKVTVYSAEGSKRIPFEGIKLQLLTSGLKAEAFLSLKPDETHEVTVQTAALHSLEKGGDFEVFAQGLLPYADDGSTELAGTFSYESEKLLLKGVDGTVAASIHKAIRKRTTVESNCSGSKLNAIRTALSNSARLASAAASAASAGTKLDTYFKSTSTSTKNTVRARLEAVARDSGGSGGATSTNCNDPYGACSSNVLAYTAPADNFIAYCNIFFAELPALTSTCHGQDQATTVLHEETHAPGVYSPGTDDFAYGFAAASRLSASRALLNADSYALYANAIYLNC</sequence>
<keyword evidence="7 13" id="KW-0378">Hydrolase</keyword>
<keyword evidence="6" id="KW-0732">Signal</keyword>
<dbReference type="Proteomes" id="UP000700596">
    <property type="component" value="Unassembled WGS sequence"/>
</dbReference>
<dbReference type="EMBL" id="JAGMWT010000003">
    <property type="protein sequence ID" value="KAH7132585.1"/>
    <property type="molecule type" value="Genomic_DNA"/>
</dbReference>
<comment type="function">
    <text evidence="13">Secreted metalloproteinase that allows assimilation of proteinaceous substrates. Shows high activities on basic nuclear substrates such as histone and protamine.</text>
</comment>
<comment type="caution">
    <text evidence="14">The sequence shown here is derived from an EMBL/GenBank/DDBJ whole genome shotgun (WGS) entry which is preliminary data.</text>
</comment>
<gene>
    <name evidence="14" type="ORF">B0J11DRAFT_601206</name>
</gene>
<dbReference type="GO" id="GO:0046872">
    <property type="term" value="F:metal ion binding"/>
    <property type="evidence" value="ECO:0007669"/>
    <property type="project" value="UniProtKB-KW"/>
</dbReference>
<dbReference type="Gene3D" id="2.60.40.2970">
    <property type="match status" value="1"/>
</dbReference>
<protein>
    <recommendedName>
        <fullName evidence="13">Neutral protease 2</fullName>
        <ecNumber evidence="13">3.4.24.39</ecNumber>
    </recommendedName>
    <alternativeName>
        <fullName evidence="13">Deuterolysin</fullName>
    </alternativeName>
</protein>
<dbReference type="CDD" id="cd11008">
    <property type="entry name" value="M35_deuterolysin_like"/>
    <property type="match status" value="1"/>
</dbReference>
<dbReference type="InterPro" id="IPR024079">
    <property type="entry name" value="MetalloPept_cat_dom_sf"/>
</dbReference>
<comment type="catalytic activity">
    <reaction evidence="1 13">
        <text>Preferential cleavage of bonds with hydrophobic residues in P1'. Also 3-Asn-|-Gln-4 and 8-Gly-|-Ser-9 bonds in insulin B chain.</text>
        <dbReference type="EC" id="3.4.24.39"/>
    </reaction>
</comment>
<evidence type="ECO:0000256" key="7">
    <source>
        <dbReference type="ARBA" id="ARBA00022801"/>
    </source>
</evidence>
<dbReference type="Pfam" id="PF02102">
    <property type="entry name" value="Peptidase_M35"/>
    <property type="match status" value="1"/>
</dbReference>
<keyword evidence="8 12" id="KW-0862">Zinc</keyword>
<evidence type="ECO:0000256" key="6">
    <source>
        <dbReference type="ARBA" id="ARBA00022729"/>
    </source>
</evidence>
<dbReference type="InterPro" id="IPR001384">
    <property type="entry name" value="Peptidase_M35"/>
</dbReference>
<evidence type="ECO:0000256" key="5">
    <source>
        <dbReference type="ARBA" id="ARBA00022723"/>
    </source>
</evidence>
<dbReference type="PRINTS" id="PR00768">
    <property type="entry name" value="DEUTEROLYSIN"/>
</dbReference>
<keyword evidence="15" id="KW-1185">Reference proteome</keyword>
<keyword evidence="3 13" id="KW-0645">Protease</keyword>
<comment type="subcellular location">
    <subcellularLocation>
        <location evidence="13">Secreted</location>
    </subcellularLocation>
</comment>
<evidence type="ECO:0000256" key="12">
    <source>
        <dbReference type="PIRSR" id="PIRSR601384-2"/>
    </source>
</evidence>
<keyword evidence="13" id="KW-0964">Secreted</keyword>
<dbReference type="EC" id="3.4.24.39" evidence="13"/>
<organism evidence="14 15">
    <name type="scientific">Dendryphion nanum</name>
    <dbReference type="NCBI Taxonomy" id="256645"/>
    <lineage>
        <taxon>Eukaryota</taxon>
        <taxon>Fungi</taxon>
        <taxon>Dikarya</taxon>
        <taxon>Ascomycota</taxon>
        <taxon>Pezizomycotina</taxon>
        <taxon>Dothideomycetes</taxon>
        <taxon>Pleosporomycetidae</taxon>
        <taxon>Pleosporales</taxon>
        <taxon>Torulaceae</taxon>
        <taxon>Dendryphion</taxon>
    </lineage>
</organism>
<dbReference type="GO" id="GO:0005576">
    <property type="term" value="C:extracellular region"/>
    <property type="evidence" value="ECO:0007669"/>
    <property type="project" value="UniProtKB-SubCell"/>
</dbReference>
<feature type="active site" evidence="11">
    <location>
        <position position="305"/>
    </location>
</feature>
<evidence type="ECO:0000313" key="14">
    <source>
        <dbReference type="EMBL" id="KAH7132585.1"/>
    </source>
</evidence>
<evidence type="ECO:0000313" key="15">
    <source>
        <dbReference type="Proteomes" id="UP000700596"/>
    </source>
</evidence>
<dbReference type="AlphaFoldDB" id="A0A9P9E627"/>
<accession>A0A9P9E627</accession>
<keyword evidence="9 13" id="KW-0482">Metalloprotease</keyword>
<feature type="binding site" evidence="12">
    <location>
        <position position="319"/>
    </location>
    <ligand>
        <name>Zn(2+)</name>
        <dbReference type="ChEBI" id="CHEBI:29105"/>
        <note>catalytic</note>
    </ligand>
</feature>
<name>A0A9P9E627_9PLEO</name>
<comment type="similarity">
    <text evidence="2 13">Belongs to the peptidase M35 family.</text>
</comment>
<feature type="binding site" evidence="12">
    <location>
        <position position="304"/>
    </location>
    <ligand>
        <name>Zn(2+)</name>
        <dbReference type="ChEBI" id="CHEBI:29105"/>
        <note>catalytic</note>
    </ligand>
</feature>
<evidence type="ECO:0000256" key="10">
    <source>
        <dbReference type="ARBA" id="ARBA00023145"/>
    </source>
</evidence>
<evidence type="ECO:0000256" key="3">
    <source>
        <dbReference type="ARBA" id="ARBA00022670"/>
    </source>
</evidence>
<keyword evidence="10" id="KW-0865">Zymogen</keyword>
<evidence type="ECO:0000256" key="1">
    <source>
        <dbReference type="ARBA" id="ARBA00001187"/>
    </source>
</evidence>
<comment type="cofactor">
    <cofactor evidence="12 13">
        <name>Zn(2+)</name>
        <dbReference type="ChEBI" id="CHEBI:29105"/>
    </cofactor>
    <text evidence="12 13">Binds 1 zinc ion per subunit.</text>
</comment>
<evidence type="ECO:0000256" key="9">
    <source>
        <dbReference type="ARBA" id="ARBA00023049"/>
    </source>
</evidence>
<dbReference type="OrthoDB" id="412874at2759"/>
<evidence type="ECO:0000256" key="8">
    <source>
        <dbReference type="ARBA" id="ARBA00022833"/>
    </source>
</evidence>
<dbReference type="Gene3D" id="3.40.390.10">
    <property type="entry name" value="Collagenase (Catalytic Domain)"/>
    <property type="match status" value="1"/>
</dbReference>
<evidence type="ECO:0000256" key="2">
    <source>
        <dbReference type="ARBA" id="ARBA00010279"/>
    </source>
</evidence>
<keyword evidence="4 13" id="KW-0165">Cleavage on pair of basic residues</keyword>
<dbReference type="PANTHER" id="PTHR37016">
    <property type="match status" value="1"/>
</dbReference>
<dbReference type="InterPro" id="IPR050414">
    <property type="entry name" value="Fungal_M35_metalloproteases"/>
</dbReference>
<dbReference type="SUPFAM" id="SSF55486">
    <property type="entry name" value="Metalloproteases ('zincins'), catalytic domain"/>
    <property type="match status" value="1"/>
</dbReference>
<feature type="binding site" evidence="12">
    <location>
        <position position="308"/>
    </location>
    <ligand>
        <name>Zn(2+)</name>
        <dbReference type="ChEBI" id="CHEBI:29105"/>
        <note>catalytic</note>
    </ligand>
</feature>